<dbReference type="EMBL" id="QLLL01000006">
    <property type="protein sequence ID" value="RAJ02278.1"/>
    <property type="molecule type" value="Genomic_DNA"/>
</dbReference>
<keyword evidence="4" id="KW-1185">Reference proteome</keyword>
<dbReference type="GO" id="GO:0004222">
    <property type="term" value="F:metalloendopeptidase activity"/>
    <property type="evidence" value="ECO:0007669"/>
    <property type="project" value="TreeGrafter"/>
</dbReference>
<gene>
    <name evidence="3" type="ORF">LX64_03287</name>
</gene>
<organism evidence="3 4">
    <name type="scientific">Chitinophaga skermanii</name>
    <dbReference type="NCBI Taxonomy" id="331697"/>
    <lineage>
        <taxon>Bacteria</taxon>
        <taxon>Pseudomonadati</taxon>
        <taxon>Bacteroidota</taxon>
        <taxon>Chitinophagia</taxon>
        <taxon>Chitinophagales</taxon>
        <taxon>Chitinophagaceae</taxon>
        <taxon>Chitinophaga</taxon>
    </lineage>
</organism>
<keyword evidence="1" id="KW-0472">Membrane</keyword>
<protein>
    <submittedName>
        <fullName evidence="3">Peptidase M23-like protein</fullName>
    </submittedName>
</protein>
<dbReference type="InterPro" id="IPR050570">
    <property type="entry name" value="Cell_wall_metabolism_enzyme"/>
</dbReference>
<dbReference type="AlphaFoldDB" id="A0A327QEI4"/>
<reference evidence="3 4" key="1">
    <citation type="submission" date="2018-06" db="EMBL/GenBank/DDBJ databases">
        <title>Genomic Encyclopedia of Archaeal and Bacterial Type Strains, Phase II (KMG-II): from individual species to whole genera.</title>
        <authorList>
            <person name="Goeker M."/>
        </authorList>
    </citation>
    <scope>NUCLEOTIDE SEQUENCE [LARGE SCALE GENOMIC DNA]</scope>
    <source>
        <strain evidence="3 4">DSM 23857</strain>
    </source>
</reference>
<dbReference type="Proteomes" id="UP000249547">
    <property type="component" value="Unassembled WGS sequence"/>
</dbReference>
<dbReference type="Pfam" id="PF01551">
    <property type="entry name" value="Peptidase_M23"/>
    <property type="match status" value="1"/>
</dbReference>
<comment type="caution">
    <text evidence="3">The sequence shown here is derived from an EMBL/GenBank/DDBJ whole genome shotgun (WGS) entry which is preliminary data.</text>
</comment>
<feature type="transmembrane region" description="Helical" evidence="1">
    <location>
        <begin position="6"/>
        <end position="22"/>
    </location>
</feature>
<evidence type="ECO:0000313" key="3">
    <source>
        <dbReference type="EMBL" id="RAJ02278.1"/>
    </source>
</evidence>
<sequence>MIIYLLLCVTLLIAFLSARIFWMGIHRRGQGKSLLFALSLSMAAFIYLYGTWVYLSIYAKYVFGIVYVLQAGLALWRMKKEPPRLPTNIFVVFARLFLTAIFVVLIVLYFTGTTGKPDTVELRFPFKPGNYFVLQGGKGLPTNLFHFSLRGAIYAMDIVKLDNDGRRANKIFSKKLDDYIIFNDTIYSPCEGVITRAVSENPDNIPPNMNRGPKNTNMVVIETTTYNVFMGHIRQDCVFVKEGDHVKEGDPIGCVGNSGFSTEPHLHIQVHQKEGGQPWYRGKPLYIHFDGKGYLLNEVIHRKNRP</sequence>
<dbReference type="PANTHER" id="PTHR21666:SF270">
    <property type="entry name" value="MUREIN HYDROLASE ACTIVATOR ENVC"/>
    <property type="match status" value="1"/>
</dbReference>
<evidence type="ECO:0000259" key="2">
    <source>
        <dbReference type="Pfam" id="PF01551"/>
    </source>
</evidence>
<feature type="transmembrane region" description="Helical" evidence="1">
    <location>
        <begin position="58"/>
        <end position="76"/>
    </location>
</feature>
<evidence type="ECO:0000256" key="1">
    <source>
        <dbReference type="SAM" id="Phobius"/>
    </source>
</evidence>
<dbReference type="CDD" id="cd12797">
    <property type="entry name" value="M23_peptidase"/>
    <property type="match status" value="1"/>
</dbReference>
<dbReference type="InterPro" id="IPR011055">
    <property type="entry name" value="Dup_hybrid_motif"/>
</dbReference>
<proteinExistence type="predicted"/>
<dbReference type="Gene3D" id="2.70.70.10">
    <property type="entry name" value="Glucose Permease (Domain IIA)"/>
    <property type="match status" value="1"/>
</dbReference>
<dbReference type="PANTHER" id="PTHR21666">
    <property type="entry name" value="PEPTIDASE-RELATED"/>
    <property type="match status" value="1"/>
</dbReference>
<accession>A0A327QEI4</accession>
<feature type="transmembrane region" description="Helical" evidence="1">
    <location>
        <begin position="88"/>
        <end position="110"/>
    </location>
</feature>
<feature type="transmembrane region" description="Helical" evidence="1">
    <location>
        <begin position="34"/>
        <end position="52"/>
    </location>
</feature>
<dbReference type="InterPro" id="IPR016047">
    <property type="entry name" value="M23ase_b-sheet_dom"/>
</dbReference>
<evidence type="ECO:0000313" key="4">
    <source>
        <dbReference type="Proteomes" id="UP000249547"/>
    </source>
</evidence>
<keyword evidence="1" id="KW-0812">Transmembrane</keyword>
<feature type="domain" description="M23ase beta-sheet core" evidence="2">
    <location>
        <begin position="184"/>
        <end position="274"/>
    </location>
</feature>
<dbReference type="SUPFAM" id="SSF51261">
    <property type="entry name" value="Duplicated hybrid motif"/>
    <property type="match status" value="1"/>
</dbReference>
<name>A0A327QEI4_9BACT</name>
<keyword evidence="1" id="KW-1133">Transmembrane helix</keyword>